<dbReference type="Gene3D" id="2.130.10.10">
    <property type="entry name" value="YVTN repeat-like/Quinoprotein amine dehydrogenase"/>
    <property type="match status" value="1"/>
</dbReference>
<evidence type="ECO:0000256" key="4">
    <source>
        <dbReference type="ARBA" id="ARBA00022679"/>
    </source>
</evidence>
<dbReference type="InterPro" id="IPR048382">
    <property type="entry name" value="BCAS3_WD40"/>
</dbReference>
<organism evidence="10 11">
    <name type="scientific">Mycena indigotica</name>
    <dbReference type="NCBI Taxonomy" id="2126181"/>
    <lineage>
        <taxon>Eukaryota</taxon>
        <taxon>Fungi</taxon>
        <taxon>Dikarya</taxon>
        <taxon>Basidiomycota</taxon>
        <taxon>Agaricomycotina</taxon>
        <taxon>Agaricomycetes</taxon>
        <taxon>Agaricomycetidae</taxon>
        <taxon>Agaricales</taxon>
        <taxon>Marasmiineae</taxon>
        <taxon>Mycenaceae</taxon>
        <taxon>Mycena</taxon>
    </lineage>
</organism>
<evidence type="ECO:0000313" key="11">
    <source>
        <dbReference type="Proteomes" id="UP000636479"/>
    </source>
</evidence>
<dbReference type="GO" id="GO:0008652">
    <property type="term" value="P:amino acid biosynthetic process"/>
    <property type="evidence" value="ECO:0007669"/>
    <property type="project" value="UniProtKB-KW"/>
</dbReference>
<keyword evidence="5" id="KW-0057">Aromatic amino acid biosynthesis</keyword>
<accession>A0A8H6SI48</accession>
<dbReference type="InterPro" id="IPR006219">
    <property type="entry name" value="DAHP_synth_1"/>
</dbReference>
<keyword evidence="11" id="KW-1185">Reference proteome</keyword>
<dbReference type="NCBIfam" id="TIGR00034">
    <property type="entry name" value="aroFGH"/>
    <property type="match status" value="1"/>
</dbReference>
<dbReference type="Pfam" id="PF21034">
    <property type="entry name" value="BCAS3_WD40"/>
    <property type="match status" value="1"/>
</dbReference>
<dbReference type="PANTHER" id="PTHR21225">
    <property type="entry name" value="PHOSPHO-2-DEHYDRO-3-DEOXYHEPTONATE ALDOLASE DAHP SYNTHETASE"/>
    <property type="match status" value="1"/>
</dbReference>
<feature type="domain" description="DAHP synthetase I/KDSA" evidence="8">
    <location>
        <begin position="1300"/>
        <end position="1596"/>
    </location>
</feature>
<dbReference type="GO" id="GO:0003849">
    <property type="term" value="F:3-deoxy-7-phosphoheptulonate synthase activity"/>
    <property type="evidence" value="ECO:0007669"/>
    <property type="project" value="UniProtKB-EC"/>
</dbReference>
<evidence type="ECO:0000313" key="10">
    <source>
        <dbReference type="EMBL" id="KAF7299096.1"/>
    </source>
</evidence>
<dbReference type="Proteomes" id="UP000636479">
    <property type="component" value="Unassembled WGS sequence"/>
</dbReference>
<feature type="region of interest" description="Disordered" evidence="7">
    <location>
        <begin position="1"/>
        <end position="93"/>
    </location>
</feature>
<dbReference type="InterPro" id="IPR013785">
    <property type="entry name" value="Aldolase_TIM"/>
</dbReference>
<comment type="caution">
    <text evidence="10">The sequence shown here is derived from an EMBL/GenBank/DDBJ whole genome shotgun (WGS) entry which is preliminary data.</text>
</comment>
<evidence type="ECO:0000256" key="5">
    <source>
        <dbReference type="ARBA" id="ARBA00023141"/>
    </source>
</evidence>
<dbReference type="EMBL" id="JACAZF010000007">
    <property type="protein sequence ID" value="KAF7299096.1"/>
    <property type="molecule type" value="Genomic_DNA"/>
</dbReference>
<evidence type="ECO:0000256" key="7">
    <source>
        <dbReference type="SAM" id="MobiDB-lite"/>
    </source>
</evidence>
<evidence type="ECO:0000259" key="9">
    <source>
        <dbReference type="Pfam" id="PF21034"/>
    </source>
</evidence>
<feature type="domain" description="BCAS3 WD40" evidence="9">
    <location>
        <begin position="626"/>
        <end position="733"/>
    </location>
</feature>
<dbReference type="SUPFAM" id="SSF101908">
    <property type="entry name" value="Putative isomerase YbhE"/>
    <property type="match status" value="1"/>
</dbReference>
<feature type="compositionally biased region" description="Low complexity" evidence="7">
    <location>
        <begin position="40"/>
        <end position="56"/>
    </location>
</feature>
<dbReference type="EC" id="2.5.1.54" evidence="2"/>
<dbReference type="OrthoDB" id="25778at2759"/>
<reference evidence="10" key="1">
    <citation type="submission" date="2020-05" db="EMBL/GenBank/DDBJ databases">
        <title>Mycena genomes resolve the evolution of fungal bioluminescence.</title>
        <authorList>
            <person name="Tsai I.J."/>
        </authorList>
    </citation>
    <scope>NUCLEOTIDE SEQUENCE</scope>
    <source>
        <strain evidence="10">171206Taipei</strain>
    </source>
</reference>
<gene>
    <name evidence="10" type="ORF">MIND_00857900</name>
</gene>
<evidence type="ECO:0000256" key="1">
    <source>
        <dbReference type="ARBA" id="ARBA00007985"/>
    </source>
</evidence>
<feature type="compositionally biased region" description="Polar residues" evidence="7">
    <location>
        <begin position="262"/>
        <end position="276"/>
    </location>
</feature>
<feature type="region of interest" description="Disordered" evidence="7">
    <location>
        <begin position="131"/>
        <end position="218"/>
    </location>
</feature>
<evidence type="ECO:0000259" key="8">
    <source>
        <dbReference type="Pfam" id="PF00793"/>
    </source>
</evidence>
<name>A0A8H6SI48_9AGAR</name>
<comment type="similarity">
    <text evidence="1">Belongs to the class-I DAHP synthase family.</text>
</comment>
<evidence type="ECO:0000256" key="6">
    <source>
        <dbReference type="ARBA" id="ARBA00047508"/>
    </source>
</evidence>
<dbReference type="InterPro" id="IPR015943">
    <property type="entry name" value="WD40/YVTN_repeat-like_dom_sf"/>
</dbReference>
<feature type="region of interest" description="Disordered" evidence="7">
    <location>
        <begin position="1165"/>
        <end position="1204"/>
    </location>
</feature>
<dbReference type="FunFam" id="3.20.20.70:FF:000005">
    <property type="entry name" value="Phospho-2-dehydro-3-deoxyheptonate aldolase"/>
    <property type="match status" value="1"/>
</dbReference>
<feature type="region of interest" description="Disordered" evidence="7">
    <location>
        <begin position="483"/>
        <end position="511"/>
    </location>
</feature>
<dbReference type="NCBIfam" id="NF009395">
    <property type="entry name" value="PRK12755.1"/>
    <property type="match status" value="1"/>
</dbReference>
<evidence type="ECO:0000256" key="2">
    <source>
        <dbReference type="ARBA" id="ARBA00012694"/>
    </source>
</evidence>
<evidence type="ECO:0000256" key="3">
    <source>
        <dbReference type="ARBA" id="ARBA00022605"/>
    </source>
</evidence>
<feature type="region of interest" description="Disordered" evidence="7">
    <location>
        <begin position="247"/>
        <end position="284"/>
    </location>
</feature>
<dbReference type="SUPFAM" id="SSF51569">
    <property type="entry name" value="Aldolase"/>
    <property type="match status" value="1"/>
</dbReference>
<dbReference type="Pfam" id="PF00793">
    <property type="entry name" value="DAHP_synth_1"/>
    <property type="match status" value="1"/>
</dbReference>
<comment type="catalytic activity">
    <reaction evidence="6">
        <text>D-erythrose 4-phosphate + phosphoenolpyruvate + H2O = 7-phospho-2-dehydro-3-deoxy-D-arabino-heptonate + phosphate</text>
        <dbReference type="Rhea" id="RHEA:14717"/>
        <dbReference type="ChEBI" id="CHEBI:15377"/>
        <dbReference type="ChEBI" id="CHEBI:16897"/>
        <dbReference type="ChEBI" id="CHEBI:43474"/>
        <dbReference type="ChEBI" id="CHEBI:58394"/>
        <dbReference type="ChEBI" id="CHEBI:58702"/>
        <dbReference type="EC" id="2.5.1.54"/>
    </reaction>
</comment>
<dbReference type="GO" id="GO:0009073">
    <property type="term" value="P:aromatic amino acid family biosynthetic process"/>
    <property type="evidence" value="ECO:0007669"/>
    <property type="project" value="UniProtKB-KW"/>
</dbReference>
<feature type="compositionally biased region" description="Polar residues" evidence="7">
    <location>
        <begin position="1170"/>
        <end position="1194"/>
    </location>
</feature>
<dbReference type="PANTHER" id="PTHR21225:SF20">
    <property type="entry name" value="PHOSPHO-2-DEHYDRO-3-DEOXYHEPTONATE ALDOLASE"/>
    <property type="match status" value="1"/>
</dbReference>
<keyword evidence="3" id="KW-0028">Amino-acid biosynthesis</keyword>
<keyword evidence="4 10" id="KW-0808">Transferase</keyword>
<feature type="compositionally biased region" description="Low complexity" evidence="7">
    <location>
        <begin position="483"/>
        <end position="497"/>
    </location>
</feature>
<dbReference type="InterPro" id="IPR006218">
    <property type="entry name" value="DAHP1/KDSA"/>
</dbReference>
<dbReference type="GeneID" id="59347758"/>
<dbReference type="GO" id="GO:0005737">
    <property type="term" value="C:cytoplasm"/>
    <property type="evidence" value="ECO:0007669"/>
    <property type="project" value="TreeGrafter"/>
</dbReference>
<proteinExistence type="inferred from homology"/>
<dbReference type="RefSeq" id="XP_037218484.1">
    <property type="nucleotide sequence ID" value="XM_037365242.1"/>
</dbReference>
<feature type="region of interest" description="Disordered" evidence="7">
    <location>
        <begin position="391"/>
        <end position="411"/>
    </location>
</feature>
<sequence>MPSRAAKTPSSTPPTGSPLSKRQRQRQQREVTAMSSQAVSPGPASPLASSPPTTTGIIIPDDRLSPRASPSKYPTPLPDEVDDEPLPVPQPISVVSVPEGALVDIGIEDTFLGQESTTTIAPQPMLVAVDDDVETFIQQPASEPTPDRHTQSVPEPPYPPTPQSHHQPTLKGSRRRSSRHSSSPGPSRVSDHLGYGQSPNEDGHMRVPQAPRSHATAPRALSALSAALRTVQAVTSTATAYASSGYTNYQHQSGEGRRASMHYSSTNQRNGHSNESQTEEDEDEIVGARWAECGGSRLLILAYAGGVQVWDTSSLSSIKEVANICIPGGPDDMKGPVLSAAVLPGEKNGVDIGILTPHSLYIFNLTLGRVVVSHPFRPFSSPSAAALEAVKDEADANHRRRGSSDSLSRGSFRERKITGRRIIGESEDAIGTPSGFEATCKVVLVITHSPPALVILARSSLQVLHVVPSGLLAVPQPLSSSLGSNSASSSYGSSPPGRIHPAPLNDTPNALHLPRTPVAALNGRLLAFLAQPSDLASGVESPTSDSGLAGWGRTLGRFFSRSAPAASNAVSMLGGSPVGNAVLEASSNVLAAAGLATIQGGAGSWVRIVDLEPLIGGKHVPRDLHAFTAGKHPVGGLYFEQDGTRLVVVRRDGLGAGVWVIRPTTRHMETELSNPVNLYKLRRGRTNAVIETVAGSHDGRFIALSTRRRTVHVFAVNPYGGKADLRSHLMAQVRDAELGPTTLGALSVLPSEKDGPPTDVHALTRMHLPAKSTQHVGESDFASIPLAPLAISFVSISSGLPTNPLRSPASPASPSHAQPNGVQEVLVFDPVDGILTLRRITLTMEVSTPLTMGVPLPVSMSLPTGRLIGGSGISASPPAYPSSFGRGGSTQQAIGPAHGSVTTGGDGIGAELSGKESAVATWNLRRRKGWAEIRRTDIARKGLIKSTTHSVKEDWLSQAELSTFSTPRVLPRPIYLTHQFAFYTLGEDYHALIRRYQLGLRGAKIDVRREVEVSGTYASGGEAFVEGIATSSSPRAIHRRNRNSQASFDEPLASALAGAQYALPPPVLPMLPNGTPSSFRGSIPIRAVAAGLGDGVAEGIGRIKREMRHQRQRQLARSPPIVRHVSGDDLEASVPLEFDEEDEDFIGVPARLEPESFLQVHVDGEEDDLSANTSPSRTGGDSVLSISTPATSAQDEMELDESGWGPEDKLAVEEAERFDDISVVGFLDEEQQHVAETIRPKPKGNSDLNMAMSFRDALSRLENSRVKSTRPLIPPQILQEDLPLTLLAAHTVLQGRVEVENILKGDDDRLLVVVGPCSVHNPEAALEYAKLLKAYADTAREDLLIVMRVYFEKPRTTVGWKGLINDPELNGSFQINRGLRIARTLLLDIAKLGLPVGCEFLDTISPQYTADLVSWGAIGARTTESQVHRELTSALSMPTGFKNSTDGSVGIAIDACRAAKSGHVFLSVGKEGLSSIIETEGNPYVHVILRGGASGPNYAADFVRDAGAKLKKAGVVQKIMIDCSHGNSQKQHENQKIVAEDIAHQLESEDTSSLIMGVMIESNLVEGRQDIPTTGLASLKWGQSVTDACISWETTVPVLDRLREGVRGRRALLRKAASS</sequence>
<protein>
    <recommendedName>
        <fullName evidence="2">3-deoxy-7-phosphoheptulonate synthase</fullName>
        <ecNumber evidence="2">2.5.1.54</ecNumber>
    </recommendedName>
</protein>
<dbReference type="Gene3D" id="3.20.20.70">
    <property type="entry name" value="Aldolase class I"/>
    <property type="match status" value="1"/>
</dbReference>